<evidence type="ECO:0000259" key="2">
    <source>
        <dbReference type="Pfam" id="PF02517"/>
    </source>
</evidence>
<keyword evidence="4" id="KW-1185">Reference proteome</keyword>
<organism evidence="3 4">
    <name type="scientific">Merdimmobilis hominis</name>
    <dbReference type="NCBI Taxonomy" id="2897707"/>
    <lineage>
        <taxon>Bacteria</taxon>
        <taxon>Bacillati</taxon>
        <taxon>Bacillota</taxon>
        <taxon>Clostridia</taxon>
        <taxon>Eubacteriales</taxon>
        <taxon>Oscillospiraceae</taxon>
        <taxon>Merdimmobilis</taxon>
    </lineage>
</organism>
<comment type="caution">
    <text evidence="3">The sequence shown here is derived from an EMBL/GenBank/DDBJ whole genome shotgun (WGS) entry which is preliminary data.</text>
</comment>
<feature type="transmembrane region" description="Helical" evidence="1">
    <location>
        <begin position="276"/>
        <end position="301"/>
    </location>
</feature>
<dbReference type="EMBL" id="JACJKY010000013">
    <property type="protein sequence ID" value="MBM6921247.1"/>
    <property type="molecule type" value="Genomic_DNA"/>
</dbReference>
<evidence type="ECO:0000313" key="3">
    <source>
        <dbReference type="EMBL" id="MBM6921247.1"/>
    </source>
</evidence>
<gene>
    <name evidence="3" type="ORF">H6A12_08780</name>
</gene>
<feature type="transmembrane region" description="Helical" evidence="1">
    <location>
        <begin position="229"/>
        <end position="255"/>
    </location>
</feature>
<evidence type="ECO:0000256" key="1">
    <source>
        <dbReference type="SAM" id="Phobius"/>
    </source>
</evidence>
<dbReference type="GO" id="GO:0004175">
    <property type="term" value="F:endopeptidase activity"/>
    <property type="evidence" value="ECO:0007669"/>
    <property type="project" value="UniProtKB-ARBA"/>
</dbReference>
<dbReference type="InterPro" id="IPR003675">
    <property type="entry name" value="Rce1/LyrA-like_dom"/>
</dbReference>
<feature type="transmembrane region" description="Helical" evidence="1">
    <location>
        <begin position="41"/>
        <end position="68"/>
    </location>
</feature>
<name>A0A938X882_9FIRM</name>
<feature type="transmembrane region" description="Helical" evidence="1">
    <location>
        <begin position="172"/>
        <end position="194"/>
    </location>
</feature>
<proteinExistence type="predicted"/>
<reference evidence="3" key="2">
    <citation type="journal article" date="2021" name="Sci. Rep.">
        <title>The distribution of antibiotic resistance genes in chicken gut microbiota commensals.</title>
        <authorList>
            <person name="Juricova H."/>
            <person name="Matiasovicova J."/>
            <person name="Kubasova T."/>
            <person name="Cejkova D."/>
            <person name="Rychlik I."/>
        </authorList>
    </citation>
    <scope>NUCLEOTIDE SEQUENCE</scope>
    <source>
        <strain evidence="3">An559</strain>
    </source>
</reference>
<keyword evidence="1" id="KW-0812">Transmembrane</keyword>
<dbReference type="GO" id="GO:0080120">
    <property type="term" value="P:CAAX-box protein maturation"/>
    <property type="evidence" value="ECO:0007669"/>
    <property type="project" value="UniProtKB-ARBA"/>
</dbReference>
<reference evidence="3" key="1">
    <citation type="submission" date="2020-08" db="EMBL/GenBank/DDBJ databases">
        <authorList>
            <person name="Cejkova D."/>
            <person name="Kubasova T."/>
            <person name="Jahodarova E."/>
            <person name="Rychlik I."/>
        </authorList>
    </citation>
    <scope>NUCLEOTIDE SEQUENCE</scope>
    <source>
        <strain evidence="3">An559</strain>
    </source>
</reference>
<protein>
    <recommendedName>
        <fullName evidence="2">CAAX prenyl protease 2/Lysostaphin resistance protein A-like domain-containing protein</fullName>
    </recommendedName>
</protein>
<dbReference type="Pfam" id="PF02517">
    <property type="entry name" value="Rce1-like"/>
    <property type="match status" value="1"/>
</dbReference>
<evidence type="ECO:0000313" key="4">
    <source>
        <dbReference type="Proteomes" id="UP000774750"/>
    </source>
</evidence>
<feature type="transmembrane region" description="Helical" evidence="1">
    <location>
        <begin position="133"/>
        <end position="152"/>
    </location>
</feature>
<keyword evidence="1" id="KW-0472">Membrane</keyword>
<feature type="domain" description="CAAX prenyl protease 2/Lysostaphin resistance protein A-like" evidence="2">
    <location>
        <begin position="177"/>
        <end position="261"/>
    </location>
</feature>
<accession>A0A938X882</accession>
<feature type="transmembrane region" description="Helical" evidence="1">
    <location>
        <begin position="321"/>
        <end position="341"/>
    </location>
</feature>
<feature type="transmembrane region" description="Helical" evidence="1">
    <location>
        <begin position="88"/>
        <end position="113"/>
    </location>
</feature>
<dbReference type="RefSeq" id="WP_204446988.1">
    <property type="nucleotide sequence ID" value="NZ_JACJKY010000013.1"/>
</dbReference>
<keyword evidence="1" id="KW-1133">Transmembrane helix</keyword>
<dbReference type="Proteomes" id="UP000774750">
    <property type="component" value="Unassembled WGS sequence"/>
</dbReference>
<dbReference type="AlphaFoldDB" id="A0A938X882"/>
<sequence>MRHTVNKAEKQAEDGSLTYIDGLGFISVNNRLRYLNSLRHASSFFCCMILVYFLATQALVRPFIYLFYYLGMNITINLSTGWIEMSDYINASVLFSVHLVVVLLILALTALVYRTAFLNAPIFRPAQKGVMMIGVPVIIAFGLLGEIVGMMLGEFTETFGYVFSTHTSEKSLSLDVFFLQVILTLVISLLFEVFLRGMALTVLRRYGDGFAIFACAILSVLMAKDLQEAASVFVFSLCAGYFVIRGGSLHTALFARGGCDLIRSLFHFVRNMLEPSLAEVICLVSCVLILAIAFLCCIHFIRVDQNAFRLIHPNDHTTNRLKFANFCSTFFFFVLLFLLLIRVFESVQIIG</sequence>